<evidence type="ECO:0000313" key="2">
    <source>
        <dbReference type="Proteomes" id="UP000824120"/>
    </source>
</evidence>
<protein>
    <submittedName>
        <fullName evidence="1">Uncharacterized protein</fullName>
    </submittedName>
</protein>
<comment type="caution">
    <text evidence="1">The sequence shown here is derived from an EMBL/GenBank/DDBJ whole genome shotgun (WGS) entry which is preliminary data.</text>
</comment>
<gene>
    <name evidence="1" type="ORF">H5410_011240</name>
</gene>
<dbReference type="EMBL" id="JACXVP010000002">
    <property type="protein sequence ID" value="KAG5626022.1"/>
    <property type="molecule type" value="Genomic_DNA"/>
</dbReference>
<name>A0A9J6AN33_SOLCO</name>
<sequence>MVTAVFLLQVETGSCWLKSPNLLFTYRWHGIAVPVTVFLDQDYESWINATGTFSVNGLKIEELGQKSAKLDQNSEDEKWRRWRSVLGYNLGWVFN</sequence>
<reference evidence="1 2" key="1">
    <citation type="submission" date="2020-09" db="EMBL/GenBank/DDBJ databases">
        <title>De no assembly of potato wild relative species, Solanum commersonii.</title>
        <authorList>
            <person name="Cho K."/>
        </authorList>
    </citation>
    <scope>NUCLEOTIDE SEQUENCE [LARGE SCALE GENOMIC DNA]</scope>
    <source>
        <strain evidence="1">LZ3.2</strain>
        <tissue evidence="1">Leaf</tissue>
    </source>
</reference>
<organism evidence="1 2">
    <name type="scientific">Solanum commersonii</name>
    <name type="common">Commerson's wild potato</name>
    <name type="synonym">Commerson's nightshade</name>
    <dbReference type="NCBI Taxonomy" id="4109"/>
    <lineage>
        <taxon>Eukaryota</taxon>
        <taxon>Viridiplantae</taxon>
        <taxon>Streptophyta</taxon>
        <taxon>Embryophyta</taxon>
        <taxon>Tracheophyta</taxon>
        <taxon>Spermatophyta</taxon>
        <taxon>Magnoliopsida</taxon>
        <taxon>eudicotyledons</taxon>
        <taxon>Gunneridae</taxon>
        <taxon>Pentapetalae</taxon>
        <taxon>asterids</taxon>
        <taxon>lamiids</taxon>
        <taxon>Solanales</taxon>
        <taxon>Solanaceae</taxon>
        <taxon>Solanoideae</taxon>
        <taxon>Solaneae</taxon>
        <taxon>Solanum</taxon>
    </lineage>
</organism>
<dbReference type="Proteomes" id="UP000824120">
    <property type="component" value="Chromosome 2"/>
</dbReference>
<keyword evidence="2" id="KW-1185">Reference proteome</keyword>
<evidence type="ECO:0000313" key="1">
    <source>
        <dbReference type="EMBL" id="KAG5626022.1"/>
    </source>
</evidence>
<accession>A0A9J6AN33</accession>
<dbReference type="AlphaFoldDB" id="A0A9J6AN33"/>
<proteinExistence type="predicted"/>